<keyword evidence="1" id="KW-0472">Membrane</keyword>
<dbReference type="SUPFAM" id="SSF56601">
    <property type="entry name" value="beta-lactamase/transpeptidase-like"/>
    <property type="match status" value="1"/>
</dbReference>
<feature type="domain" description="Beta-lactamase-related" evidence="2">
    <location>
        <begin position="25"/>
        <end position="352"/>
    </location>
</feature>
<feature type="transmembrane region" description="Helical" evidence="1">
    <location>
        <begin position="522"/>
        <end position="543"/>
    </location>
</feature>
<dbReference type="InterPro" id="IPR012338">
    <property type="entry name" value="Beta-lactam/transpept-like"/>
</dbReference>
<dbReference type="Proteomes" id="UP000502608">
    <property type="component" value="Chromosome"/>
</dbReference>
<keyword evidence="1" id="KW-0812">Transmembrane</keyword>
<reference evidence="3 4" key="1">
    <citation type="submission" date="2020-03" db="EMBL/GenBank/DDBJ databases">
        <title>Complete genome sequence of Shewanella sp.</title>
        <authorList>
            <person name="Kim Y.-S."/>
            <person name="Kim S.-J."/>
            <person name="Jung H.-K."/>
            <person name="Kim K.-H."/>
        </authorList>
    </citation>
    <scope>NUCLEOTIDE SEQUENCE [LARGE SCALE GENOMIC DNA]</scope>
    <source>
        <strain evidence="3 4">PN3F2</strain>
    </source>
</reference>
<feature type="transmembrane region" description="Helical" evidence="1">
    <location>
        <begin position="590"/>
        <end position="611"/>
    </location>
</feature>
<keyword evidence="1" id="KW-1133">Transmembrane helix</keyword>
<evidence type="ECO:0000313" key="4">
    <source>
        <dbReference type="Proteomes" id="UP000502608"/>
    </source>
</evidence>
<organism evidence="3 4">
    <name type="scientific">Shewanella aestuarii</name>
    <dbReference type="NCBI Taxonomy" id="1028752"/>
    <lineage>
        <taxon>Bacteria</taxon>
        <taxon>Pseudomonadati</taxon>
        <taxon>Pseudomonadota</taxon>
        <taxon>Gammaproteobacteria</taxon>
        <taxon>Alteromonadales</taxon>
        <taxon>Shewanellaceae</taxon>
        <taxon>Shewanella</taxon>
    </lineage>
</organism>
<dbReference type="EMBL" id="CP050313">
    <property type="protein sequence ID" value="QIR14986.1"/>
    <property type="molecule type" value="Genomic_DNA"/>
</dbReference>
<dbReference type="RefSeq" id="WP_167678301.1">
    <property type="nucleotide sequence ID" value="NZ_CP050313.1"/>
</dbReference>
<name>A0A6G9QKD0_9GAMM</name>
<dbReference type="PANTHER" id="PTHR46825">
    <property type="entry name" value="D-ALANYL-D-ALANINE-CARBOXYPEPTIDASE/ENDOPEPTIDASE AMPH"/>
    <property type="match status" value="1"/>
</dbReference>
<feature type="transmembrane region" description="Helical" evidence="1">
    <location>
        <begin position="555"/>
        <end position="578"/>
    </location>
</feature>
<dbReference type="AlphaFoldDB" id="A0A6G9QKD0"/>
<dbReference type="InterPro" id="IPR001466">
    <property type="entry name" value="Beta-lactam-related"/>
</dbReference>
<dbReference type="InterPro" id="IPR050491">
    <property type="entry name" value="AmpC-like"/>
</dbReference>
<proteinExistence type="predicted"/>
<dbReference type="Pfam" id="PF00144">
    <property type="entry name" value="Beta-lactamase"/>
    <property type="match status" value="1"/>
</dbReference>
<protein>
    <submittedName>
        <fullName evidence="3">Beta-lactamase family protein</fullName>
    </submittedName>
</protein>
<evidence type="ECO:0000256" key="1">
    <source>
        <dbReference type="SAM" id="Phobius"/>
    </source>
</evidence>
<gene>
    <name evidence="3" type="ORF">HBH39_11260</name>
</gene>
<keyword evidence="4" id="KW-1185">Reference proteome</keyword>
<dbReference type="PANTHER" id="PTHR46825:SF9">
    <property type="entry name" value="BETA-LACTAMASE-RELATED DOMAIN-CONTAINING PROTEIN"/>
    <property type="match status" value="1"/>
</dbReference>
<dbReference type="Gene3D" id="3.40.710.10">
    <property type="entry name" value="DD-peptidase/beta-lactamase superfamily"/>
    <property type="match status" value="1"/>
</dbReference>
<feature type="transmembrane region" description="Helical" evidence="1">
    <location>
        <begin position="478"/>
        <end position="501"/>
    </location>
</feature>
<dbReference type="KEGG" id="saes:HBH39_11260"/>
<evidence type="ECO:0000259" key="2">
    <source>
        <dbReference type="Pfam" id="PF00144"/>
    </source>
</evidence>
<sequence>MNNTDNTSLPSAPDINDPRIVEAFVDGIVKPLMKQNHSPSGVVSLMKDGQIIFSKGYGYQDIEKRIKVDPNTTLFRPGSISKLFTWVSVMQQVERGNLDLDVDVNRYLKTFQIDDTWPGQPITLRHILSHTAGLEDGAVGYLILDDVSRIVPLAESLASHIPTRVNPPGKHTAYSNWATAVAGLIVANVTEMPFNDYVQKNIFDVLEMKSATFVEPLPQTLAPHIANSYGWKDGQYVLQNFEIISNFGPAGSSSVSSTDMANFARAILNNGQFINSMGQSVQLLNPATTKQMLSTLNTHDPRVGGMSYGFINYPFKGIDIIGHGGATMVFKSHFGLSLDHNLMLFYSFSGPGATSIFHALKGEFYDYFFPSQQLDTSTKTSNNDFAERAASFVGSYQPWRSSFTKMEALMAALKEVKVVAMPNNTLLIGEKRYVEVDNNLFREIDGDLRIAFQADENGEISEFLDETLPVTQMSKVPFYRSLLFFILIILVSSLIFIEVILHRIYQAKSIGNLFVTEKRAMNTSLVIAITLFAFVICAVVGVVTARNLAYEIPWLIKFALTLPVVALLATSYLSFLLIKLWRDKVNKVKYPVRLTLITATSLIMLVFYNYWNLLGFNYYN</sequence>
<accession>A0A6G9QKD0</accession>
<evidence type="ECO:0000313" key="3">
    <source>
        <dbReference type="EMBL" id="QIR14986.1"/>
    </source>
</evidence>